<keyword evidence="1" id="KW-0812">Transmembrane</keyword>
<organism evidence="3 4">
    <name type="scientific">Paenibacillus pini JCM 16418</name>
    <dbReference type="NCBI Taxonomy" id="1236976"/>
    <lineage>
        <taxon>Bacteria</taxon>
        <taxon>Bacillati</taxon>
        <taxon>Bacillota</taxon>
        <taxon>Bacilli</taxon>
        <taxon>Bacillales</taxon>
        <taxon>Paenibacillaceae</taxon>
        <taxon>Paenibacillus</taxon>
    </lineage>
</organism>
<dbReference type="InterPro" id="IPR007065">
    <property type="entry name" value="HPP"/>
</dbReference>
<evidence type="ECO:0000259" key="2">
    <source>
        <dbReference type="Pfam" id="PF04982"/>
    </source>
</evidence>
<evidence type="ECO:0000256" key="1">
    <source>
        <dbReference type="SAM" id="Phobius"/>
    </source>
</evidence>
<dbReference type="EMBL" id="BAVZ01000004">
    <property type="protein sequence ID" value="GAF07830.1"/>
    <property type="molecule type" value="Genomic_DNA"/>
</dbReference>
<keyword evidence="1" id="KW-1133">Transmembrane helix</keyword>
<dbReference type="InterPro" id="IPR058581">
    <property type="entry name" value="TM_HPP"/>
</dbReference>
<accession>W7Y9W9</accession>
<feature type="transmembrane region" description="Helical" evidence="1">
    <location>
        <begin position="153"/>
        <end position="174"/>
    </location>
</feature>
<protein>
    <submittedName>
        <fullName evidence="3">CBS domain membrane protein</fullName>
    </submittedName>
</protein>
<feature type="transmembrane region" description="Helical" evidence="1">
    <location>
        <begin position="92"/>
        <end position="110"/>
    </location>
</feature>
<comment type="caution">
    <text evidence="3">The sequence shown here is derived from an EMBL/GenBank/DDBJ whole genome shotgun (WGS) entry which is preliminary data.</text>
</comment>
<dbReference type="eggNOG" id="COG3448">
    <property type="taxonomic scope" value="Bacteria"/>
</dbReference>
<keyword evidence="4" id="KW-1185">Reference proteome</keyword>
<dbReference type="AlphaFoldDB" id="W7Y9W9"/>
<reference evidence="3 4" key="1">
    <citation type="journal article" date="2014" name="Genome Announc.">
        <title>Draft Genome Sequence of Paenibacillus pini JCM 16418T, Isolated from the Rhizosphere of Pine Tree.</title>
        <authorList>
            <person name="Yuki M."/>
            <person name="Oshima K."/>
            <person name="Suda W."/>
            <person name="Oshida Y."/>
            <person name="Kitamura K."/>
            <person name="Iida Y."/>
            <person name="Hattori M."/>
            <person name="Ohkuma M."/>
        </authorList>
    </citation>
    <scope>NUCLEOTIDE SEQUENCE [LARGE SCALE GENOMIC DNA]</scope>
    <source>
        <strain evidence="3 4">JCM 16418</strain>
    </source>
</reference>
<dbReference type="Proteomes" id="UP000019364">
    <property type="component" value="Unassembled WGS sequence"/>
</dbReference>
<sequence length="188" mass="20510">MDGAMNGMIAGEEEKVQRNYWQYLSKMKGTGRSPLQINVKDSITGLFGGFLTISVLALLTSMTASEWLMAPFGASCVLAFGVWNAPLSQPRNIIGGHMISSFIGLVIYHVLGSEPWAIGLAVGLAIALMMISKTTHPPAGADPIIIMLGGYGWRYLFTPVFIGSILIVLFALLINNLRNDRNYPTFWL</sequence>
<proteinExistence type="predicted"/>
<dbReference type="PANTHER" id="PTHR33741">
    <property type="entry name" value="TRANSMEMBRANE PROTEIN DDB_G0269096-RELATED"/>
    <property type="match status" value="1"/>
</dbReference>
<dbReference type="PANTHER" id="PTHR33741:SF5">
    <property type="entry name" value="TRANSMEMBRANE PROTEIN DDB_G0269096-RELATED"/>
    <property type="match status" value="1"/>
</dbReference>
<evidence type="ECO:0000313" key="3">
    <source>
        <dbReference type="EMBL" id="GAF07830.1"/>
    </source>
</evidence>
<name>W7Y9W9_9BACL</name>
<dbReference type="STRING" id="1236976.JCM16418_1861"/>
<feature type="domain" description="HPP transmembrane region" evidence="2">
    <location>
        <begin position="37"/>
        <end position="184"/>
    </location>
</feature>
<evidence type="ECO:0000313" key="4">
    <source>
        <dbReference type="Proteomes" id="UP000019364"/>
    </source>
</evidence>
<keyword evidence="1" id="KW-0472">Membrane</keyword>
<gene>
    <name evidence="3" type="ORF">JCM16418_1861</name>
</gene>
<feature type="transmembrane region" description="Helical" evidence="1">
    <location>
        <begin position="116"/>
        <end position="132"/>
    </location>
</feature>
<dbReference type="Pfam" id="PF04982">
    <property type="entry name" value="TM_HPP"/>
    <property type="match status" value="1"/>
</dbReference>
<feature type="transmembrane region" description="Helical" evidence="1">
    <location>
        <begin position="42"/>
        <end position="61"/>
    </location>
</feature>